<feature type="transmembrane region" description="Helical" evidence="1">
    <location>
        <begin position="6"/>
        <end position="26"/>
    </location>
</feature>
<evidence type="ECO:0008006" key="4">
    <source>
        <dbReference type="Google" id="ProtNLM"/>
    </source>
</evidence>
<comment type="caution">
    <text evidence="2">The sequence shown here is derived from an EMBL/GenBank/DDBJ whole genome shotgun (WGS) entry which is preliminary data.</text>
</comment>
<gene>
    <name evidence="2" type="ORF">H8S33_13680</name>
</gene>
<dbReference type="Proteomes" id="UP000637359">
    <property type="component" value="Unassembled WGS sequence"/>
</dbReference>
<evidence type="ECO:0000313" key="2">
    <source>
        <dbReference type="EMBL" id="MBC5637857.1"/>
    </source>
</evidence>
<evidence type="ECO:0000256" key="1">
    <source>
        <dbReference type="SAM" id="Phobius"/>
    </source>
</evidence>
<dbReference type="RefSeq" id="WP_186870565.1">
    <property type="nucleotide sequence ID" value="NZ_JACOOL010000010.1"/>
</dbReference>
<keyword evidence="1" id="KW-0812">Transmembrane</keyword>
<accession>A0A923L7B7</accession>
<keyword evidence="1" id="KW-1133">Transmembrane helix</keyword>
<reference evidence="2" key="1">
    <citation type="submission" date="2020-08" db="EMBL/GenBank/DDBJ databases">
        <title>Genome public.</title>
        <authorList>
            <person name="Liu C."/>
            <person name="Sun Q."/>
        </authorList>
    </citation>
    <scope>NUCLEOTIDE SEQUENCE</scope>
    <source>
        <strain evidence="2">BX22</strain>
    </source>
</reference>
<organism evidence="2 3">
    <name type="scientific">Ornithinibacillus hominis</name>
    <dbReference type="NCBI Taxonomy" id="2763055"/>
    <lineage>
        <taxon>Bacteria</taxon>
        <taxon>Bacillati</taxon>
        <taxon>Bacillota</taxon>
        <taxon>Bacilli</taxon>
        <taxon>Bacillales</taxon>
        <taxon>Bacillaceae</taxon>
        <taxon>Ornithinibacillus</taxon>
    </lineage>
</organism>
<evidence type="ECO:0000313" key="3">
    <source>
        <dbReference type="Proteomes" id="UP000637359"/>
    </source>
</evidence>
<dbReference type="AlphaFoldDB" id="A0A923L7B7"/>
<protein>
    <recommendedName>
        <fullName evidence="4">CcmD family protein</fullName>
    </recommendedName>
</protein>
<dbReference type="EMBL" id="JACOOL010000010">
    <property type="protein sequence ID" value="MBC5637857.1"/>
    <property type="molecule type" value="Genomic_DNA"/>
</dbReference>
<keyword evidence="3" id="KW-1185">Reference proteome</keyword>
<proteinExistence type="predicted"/>
<sequence length="51" mass="6334">MKEISIMILLLTIMVYAIMVIIYLNLYNKAKKRIKLLERENRILLWKNRRR</sequence>
<keyword evidence="1" id="KW-0472">Membrane</keyword>
<name>A0A923L7B7_9BACI</name>